<gene>
    <name evidence="4" type="ORF">GPA26_08145</name>
</gene>
<keyword evidence="5" id="KW-1185">Reference proteome</keyword>
<keyword evidence="1" id="KW-0812">Transmembrane</keyword>
<evidence type="ECO:0000313" key="5">
    <source>
        <dbReference type="Proteomes" id="UP000652074"/>
    </source>
</evidence>
<evidence type="ECO:0000256" key="1">
    <source>
        <dbReference type="SAM" id="Phobius"/>
    </source>
</evidence>
<keyword evidence="1" id="KW-0472">Membrane</keyword>
<dbReference type="InterPro" id="IPR025738">
    <property type="entry name" value="BatD"/>
</dbReference>
<keyword evidence="2" id="KW-0732">Signal</keyword>
<dbReference type="RefSeq" id="WP_169205878.1">
    <property type="nucleotide sequence ID" value="NZ_CP059560.1"/>
</dbReference>
<sequence length="462" mass="50421">MVRSRATSRTSASAFARLALILTLIAAAPGPTHAAETGGAPAADKTLWIEAELQPDTLHVHAQARYTLRLYQAVSVRDLSFHPPESALAEIRPAGESVRELTRDGQRLRVTERRYAIFPFASGSLQLSGGHVSLRTDGGSASERRIEAPALTRNVRPVPTGLRPEEWLPARTVTLNEFWHPDMPQLRPGQPLRRRIRVEAVGVAAAQIPPLHIGADGFSIHPEPPRLEEREEDGWITGIREQTWRLVPRQGGDFRLPALQVQWWDPVAGQPRQATLLPRPIAVMASPGERAIATDEPVVAAAAAALAPVQPAPSGTTSRRTKAVGTSAALLAAIALLAVGATVMRRRATATLRRISRACRDNDPIAARANLLQWSRQIGVPGQGGLLTLAHRVGGTATGHELAALDRHLYGEQHQPWNGQQLITALCSEHHEFQPWRLRWTTGGAANVLRPPKRSWRPRPSR</sequence>
<reference evidence="4 5" key="1">
    <citation type="submission" date="2019-12" db="EMBL/GenBank/DDBJ databases">
        <title>Comparative genomics gives insights into the taxonomy of the Azoarcus-Aromatoleum group and reveals separate origins of nif in the plant-associated Azoarcus and non-plant-associated Aromatoleum sub-groups.</title>
        <authorList>
            <person name="Lafos M."/>
            <person name="Maluk M."/>
            <person name="Batista M."/>
            <person name="Junghare M."/>
            <person name="Carmona M."/>
            <person name="Faoro H."/>
            <person name="Cruz L.M."/>
            <person name="Battistoni F."/>
            <person name="De Souza E."/>
            <person name="Pedrosa F."/>
            <person name="Chen W.-M."/>
            <person name="Poole P.S."/>
            <person name="Dixon R.A."/>
            <person name="James E.K."/>
        </authorList>
    </citation>
    <scope>NUCLEOTIDE SEQUENCE [LARGE SCALE GENOMIC DNA]</scope>
    <source>
        <strain evidence="4 5">ToN1</strain>
    </source>
</reference>
<dbReference type="Pfam" id="PF25607">
    <property type="entry name" value="DUF7939"/>
    <property type="match status" value="1"/>
</dbReference>
<evidence type="ECO:0000259" key="3">
    <source>
        <dbReference type="Pfam" id="PF25607"/>
    </source>
</evidence>
<dbReference type="EMBL" id="WTVR01000013">
    <property type="protein sequence ID" value="NMF88454.1"/>
    <property type="molecule type" value="Genomic_DNA"/>
</dbReference>
<feature type="transmembrane region" description="Helical" evidence="1">
    <location>
        <begin position="323"/>
        <end position="344"/>
    </location>
</feature>
<evidence type="ECO:0000313" key="4">
    <source>
        <dbReference type="EMBL" id="NMF88454.1"/>
    </source>
</evidence>
<dbReference type="Proteomes" id="UP000652074">
    <property type="component" value="Unassembled WGS sequence"/>
</dbReference>
<accession>A0ABX1MQR9</accession>
<proteinExistence type="predicted"/>
<keyword evidence="1" id="KW-1133">Transmembrane helix</keyword>
<organism evidence="4 5">
    <name type="scientific">Aromatoleum petrolei</name>
    <dbReference type="NCBI Taxonomy" id="76116"/>
    <lineage>
        <taxon>Bacteria</taxon>
        <taxon>Pseudomonadati</taxon>
        <taxon>Pseudomonadota</taxon>
        <taxon>Betaproteobacteria</taxon>
        <taxon>Rhodocyclales</taxon>
        <taxon>Rhodocyclaceae</taxon>
        <taxon>Aromatoleum</taxon>
    </lineage>
</organism>
<evidence type="ECO:0000256" key="2">
    <source>
        <dbReference type="SAM" id="SignalP"/>
    </source>
</evidence>
<feature type="chain" id="PRO_5046875945" description="DUF7939 domain-containing protein" evidence="2">
    <location>
        <begin position="35"/>
        <end position="462"/>
    </location>
</feature>
<feature type="domain" description="DUF7939" evidence="3">
    <location>
        <begin position="350"/>
        <end position="429"/>
    </location>
</feature>
<dbReference type="PANTHER" id="PTHR40940">
    <property type="entry name" value="PROTEIN BATD-RELATED"/>
    <property type="match status" value="1"/>
</dbReference>
<dbReference type="InterPro" id="IPR057699">
    <property type="entry name" value="DUF7939"/>
</dbReference>
<name>A0ABX1MQR9_9RHOO</name>
<comment type="caution">
    <text evidence="4">The sequence shown here is derived from an EMBL/GenBank/DDBJ whole genome shotgun (WGS) entry which is preliminary data.</text>
</comment>
<feature type="signal peptide" evidence="2">
    <location>
        <begin position="1"/>
        <end position="34"/>
    </location>
</feature>
<dbReference type="PANTHER" id="PTHR40940:SF1">
    <property type="entry name" value="PROTEIN BATD"/>
    <property type="match status" value="1"/>
</dbReference>
<protein>
    <recommendedName>
        <fullName evidence="3">DUF7939 domain-containing protein</fullName>
    </recommendedName>
</protein>